<dbReference type="EMBL" id="CP101114">
    <property type="protein sequence ID" value="UTO28220.1"/>
    <property type="molecule type" value="Genomic_DNA"/>
</dbReference>
<feature type="region of interest" description="Disordered" evidence="1">
    <location>
        <begin position="69"/>
        <end position="265"/>
    </location>
</feature>
<keyword evidence="3" id="KW-1185">Reference proteome</keyword>
<evidence type="ECO:0000313" key="3">
    <source>
        <dbReference type="Proteomes" id="UP001059475"/>
    </source>
</evidence>
<dbReference type="RefSeq" id="WP_254770130.1">
    <property type="nucleotide sequence ID" value="NZ_CP101114.1"/>
</dbReference>
<accession>A0ABY5EW37</accession>
<reference evidence="2" key="1">
    <citation type="submission" date="2022-07" db="EMBL/GenBank/DDBJ databases">
        <title>First report of Bartonella spp. in marsupials in Brazil, with a description of Bartonella harrusi sp. nov. and new proposal for taxonomic reclassification of species of the genus Bartonella.</title>
        <authorList>
            <person name="Amaral R.B."/>
        </authorList>
    </citation>
    <scope>NUCLEOTIDE SEQUENCE</scope>
    <source>
        <strain evidence="2">117A</strain>
    </source>
</reference>
<feature type="compositionally biased region" description="Basic and acidic residues" evidence="1">
    <location>
        <begin position="115"/>
        <end position="124"/>
    </location>
</feature>
<protein>
    <submittedName>
        <fullName evidence="2">Cell envelope biogenesis protein TolA</fullName>
    </submittedName>
</protein>
<sequence length="555" mass="60656">MNKDSYHSMKRGLALSLVIHGILLSWASVHFISAVSLPQQLEAIPITLAPVTQELSSQQGAVDAPVGAVPAIKPTTKPQEKEDARYFGEGKLDSLAPFKPNEKPRLVDTTPPPPGKEDVPEKSSPELIEQEFSQAKTEMPPKIEPPQEEAPKVLPDAPLEMPQEEAPKVLPDAPLETPQEEAPKVLPDAPLETPQEEAPKVLPDAPLETPQEEAPKVLPDAPLETPQGEAPKVLPDAPLETPQEEAPKVLPDAPLETPQEEAPKVLPDAPLETLQEEAPKVLPDAPLETLQEEAPKVLPDAPLETLQEEAPKVLPDAPLETPQEEAPKVLPDAPLEMRKNEKRTLPQEPALTIPKASIEQAPARPQTPQITLPDKFPLPHFKPKSDKKPAFQNVQATKKNNQHMESETIEDILAMEENNLLNRARTQGGGAKRSTTPEALGARKNINDTTKMAQTLVSIVGGCIQQKLKLVALGGDLKNRPAVRLRFYLNREGMVVGDPIIDPLSGAQSQKAIMVRQVYAAVFSCQPYADLPRDQYDLWGQGFDFNVDPLQEITQ</sequence>
<feature type="compositionally biased region" description="Basic and acidic residues" evidence="1">
    <location>
        <begin position="78"/>
        <end position="92"/>
    </location>
</feature>
<evidence type="ECO:0000256" key="1">
    <source>
        <dbReference type="SAM" id="MobiDB-lite"/>
    </source>
</evidence>
<gene>
    <name evidence="2" type="ORF">NMK50_08710</name>
</gene>
<dbReference type="Proteomes" id="UP001059475">
    <property type="component" value="Chromosome"/>
</dbReference>
<evidence type="ECO:0000313" key="2">
    <source>
        <dbReference type="EMBL" id="UTO28220.1"/>
    </source>
</evidence>
<proteinExistence type="predicted"/>
<name>A0ABY5EW37_9HYPH</name>
<organism evidence="2 3">
    <name type="scientific">Bartonella harrusi</name>
    <dbReference type="NCBI Taxonomy" id="2961895"/>
    <lineage>
        <taxon>Bacteria</taxon>
        <taxon>Pseudomonadati</taxon>
        <taxon>Pseudomonadota</taxon>
        <taxon>Alphaproteobacteria</taxon>
        <taxon>Hyphomicrobiales</taxon>
        <taxon>Bartonellaceae</taxon>
        <taxon>Bartonella</taxon>
    </lineage>
</organism>